<dbReference type="AlphaFoldDB" id="A0AAN8N5U1"/>
<feature type="compositionally biased region" description="Polar residues" evidence="6">
    <location>
        <begin position="273"/>
        <end position="293"/>
    </location>
</feature>
<evidence type="ECO:0000256" key="7">
    <source>
        <dbReference type="SAM" id="Phobius"/>
    </source>
</evidence>
<comment type="caution">
    <text evidence="9">The sequence shown here is derived from an EMBL/GenBank/DDBJ whole genome shotgun (WGS) entry which is preliminary data.</text>
</comment>
<feature type="region of interest" description="Disordered" evidence="6">
    <location>
        <begin position="485"/>
        <end position="523"/>
    </location>
</feature>
<evidence type="ECO:0000313" key="9">
    <source>
        <dbReference type="EMBL" id="KAK6506214.1"/>
    </source>
</evidence>
<gene>
    <name evidence="9" type="ORF">TWF506_011133</name>
</gene>
<dbReference type="Pfam" id="PF20684">
    <property type="entry name" value="Fung_rhodopsin"/>
    <property type="match status" value="1"/>
</dbReference>
<evidence type="ECO:0000256" key="3">
    <source>
        <dbReference type="ARBA" id="ARBA00022989"/>
    </source>
</evidence>
<feature type="region of interest" description="Disordered" evidence="6">
    <location>
        <begin position="272"/>
        <end position="337"/>
    </location>
</feature>
<evidence type="ECO:0000259" key="8">
    <source>
        <dbReference type="Pfam" id="PF20684"/>
    </source>
</evidence>
<feature type="domain" description="Rhodopsin" evidence="8">
    <location>
        <begin position="23"/>
        <end position="264"/>
    </location>
</feature>
<dbReference type="Proteomes" id="UP001307849">
    <property type="component" value="Unassembled WGS sequence"/>
</dbReference>
<dbReference type="InterPro" id="IPR049326">
    <property type="entry name" value="Rhodopsin_dom_fungi"/>
</dbReference>
<keyword evidence="3 7" id="KW-1133">Transmembrane helix</keyword>
<feature type="transmembrane region" description="Helical" evidence="7">
    <location>
        <begin position="243"/>
        <end position="266"/>
    </location>
</feature>
<evidence type="ECO:0000313" key="10">
    <source>
        <dbReference type="Proteomes" id="UP001307849"/>
    </source>
</evidence>
<keyword evidence="4 7" id="KW-0472">Membrane</keyword>
<feature type="transmembrane region" description="Helical" evidence="7">
    <location>
        <begin position="130"/>
        <end position="151"/>
    </location>
</feature>
<comment type="similarity">
    <text evidence="5">Belongs to the SAT4 family.</text>
</comment>
<feature type="compositionally biased region" description="Low complexity" evidence="6">
    <location>
        <begin position="351"/>
        <end position="368"/>
    </location>
</feature>
<evidence type="ECO:0000256" key="4">
    <source>
        <dbReference type="ARBA" id="ARBA00023136"/>
    </source>
</evidence>
<comment type="subcellular location">
    <subcellularLocation>
        <location evidence="1">Membrane</location>
        <topology evidence="1">Multi-pass membrane protein</topology>
    </subcellularLocation>
</comment>
<feature type="compositionally biased region" description="Acidic residues" evidence="6">
    <location>
        <begin position="514"/>
        <end position="523"/>
    </location>
</feature>
<dbReference type="PANTHER" id="PTHR33048:SF166">
    <property type="entry name" value="PTH11-LIKE INTEGRAL MEMBRANE PROTEIN"/>
    <property type="match status" value="1"/>
</dbReference>
<dbReference type="EMBL" id="JAVHJM010000009">
    <property type="protein sequence ID" value="KAK6506214.1"/>
    <property type="molecule type" value="Genomic_DNA"/>
</dbReference>
<evidence type="ECO:0000256" key="1">
    <source>
        <dbReference type="ARBA" id="ARBA00004141"/>
    </source>
</evidence>
<protein>
    <recommendedName>
        <fullName evidence="8">Rhodopsin domain-containing protein</fullName>
    </recommendedName>
</protein>
<feature type="compositionally biased region" description="Polar residues" evidence="6">
    <location>
        <begin position="303"/>
        <end position="314"/>
    </location>
</feature>
<dbReference type="PANTHER" id="PTHR33048">
    <property type="entry name" value="PTH11-LIKE INTEGRAL MEMBRANE PROTEIN (AFU_ORTHOLOGUE AFUA_5G11245)"/>
    <property type="match status" value="1"/>
</dbReference>
<evidence type="ECO:0000256" key="6">
    <source>
        <dbReference type="SAM" id="MobiDB-lite"/>
    </source>
</evidence>
<reference evidence="9 10" key="1">
    <citation type="submission" date="2019-10" db="EMBL/GenBank/DDBJ databases">
        <authorList>
            <person name="Palmer J.M."/>
        </authorList>
    </citation>
    <scope>NUCLEOTIDE SEQUENCE [LARGE SCALE GENOMIC DNA]</scope>
    <source>
        <strain evidence="9 10">TWF506</strain>
    </source>
</reference>
<feature type="region of interest" description="Disordered" evidence="6">
    <location>
        <begin position="351"/>
        <end position="372"/>
    </location>
</feature>
<dbReference type="InterPro" id="IPR052337">
    <property type="entry name" value="SAT4-like"/>
</dbReference>
<sequence>MKKTFNGASLFICTVLSILILFLRLGLRRWHKESWNAGDTWSVIALAHIIVRVVLSSYIMKWGTSFALMAGEFKEREHELTPTQIHHLEIGSKLNVPNRIMLVGALWSLKFVIFDFLWRIIRKLPYERPIMITYVTIIVATWVASNIVVLVECTPLHQWWQLYPDPGPCVQANTWLITYEVGNMVTDAMILALPFPLLFMARVPWEKRIRLIALFSIGFFLLAICIVRMVQGLQHVQFQLSRTMWASIELLFATMVACSPSIYCHIRRGRENTGMTNRMPTTQRGSNSNSSGRTEYRIGKSISHGSGETSSIGNGRSRFPGSIGGSMNRLTGGRTRHSSIFSNYRNSEYAGSATGGSSSRRNSSGNPSIASRHSIISRNFSVSSGQNMSFSSSRHSTVAAAASKGRMGSYAGPNFDIPASESEVFSGFDCFGGYERGSVSASVWTYGGMMEEGGAEGGGGKEEKGEFYVINEEGGKDLEGIMVDTTWSQVSEVDTEPRPGASAVNQPPSRTITEEEEPDESGF</sequence>
<dbReference type="GO" id="GO:0016020">
    <property type="term" value="C:membrane"/>
    <property type="evidence" value="ECO:0007669"/>
    <property type="project" value="UniProtKB-SubCell"/>
</dbReference>
<organism evidence="9 10">
    <name type="scientific">Arthrobotrys conoides</name>
    <dbReference type="NCBI Taxonomy" id="74498"/>
    <lineage>
        <taxon>Eukaryota</taxon>
        <taxon>Fungi</taxon>
        <taxon>Dikarya</taxon>
        <taxon>Ascomycota</taxon>
        <taxon>Pezizomycotina</taxon>
        <taxon>Orbiliomycetes</taxon>
        <taxon>Orbiliales</taxon>
        <taxon>Orbiliaceae</taxon>
        <taxon>Arthrobotrys</taxon>
    </lineage>
</organism>
<feature type="transmembrane region" description="Helical" evidence="7">
    <location>
        <begin position="211"/>
        <end position="231"/>
    </location>
</feature>
<proteinExistence type="inferred from homology"/>
<feature type="transmembrane region" description="Helical" evidence="7">
    <location>
        <begin position="181"/>
        <end position="199"/>
    </location>
</feature>
<feature type="transmembrane region" description="Helical" evidence="7">
    <location>
        <begin position="100"/>
        <end position="118"/>
    </location>
</feature>
<evidence type="ECO:0000256" key="5">
    <source>
        <dbReference type="ARBA" id="ARBA00038359"/>
    </source>
</evidence>
<feature type="transmembrane region" description="Helical" evidence="7">
    <location>
        <begin position="39"/>
        <end position="60"/>
    </location>
</feature>
<accession>A0AAN8N5U1</accession>
<keyword evidence="2 7" id="KW-0812">Transmembrane</keyword>
<feature type="transmembrane region" description="Helical" evidence="7">
    <location>
        <begin position="6"/>
        <end position="27"/>
    </location>
</feature>
<name>A0AAN8N5U1_9PEZI</name>
<keyword evidence="10" id="KW-1185">Reference proteome</keyword>
<evidence type="ECO:0000256" key="2">
    <source>
        <dbReference type="ARBA" id="ARBA00022692"/>
    </source>
</evidence>